<reference evidence="4" key="1">
    <citation type="submission" date="2021-04" db="EMBL/GenBank/DDBJ databases">
        <authorList>
            <person name="Chebbi M.A.C M."/>
        </authorList>
    </citation>
    <scope>NUCLEOTIDE SEQUENCE</scope>
</reference>
<organism evidence="4 5">
    <name type="scientific">Cotesia congregata</name>
    <name type="common">Parasitoid wasp</name>
    <name type="synonym">Apanteles congregatus</name>
    <dbReference type="NCBI Taxonomy" id="51543"/>
    <lineage>
        <taxon>Eukaryota</taxon>
        <taxon>Metazoa</taxon>
        <taxon>Ecdysozoa</taxon>
        <taxon>Arthropoda</taxon>
        <taxon>Hexapoda</taxon>
        <taxon>Insecta</taxon>
        <taxon>Pterygota</taxon>
        <taxon>Neoptera</taxon>
        <taxon>Endopterygota</taxon>
        <taxon>Hymenoptera</taxon>
        <taxon>Apocrita</taxon>
        <taxon>Ichneumonoidea</taxon>
        <taxon>Braconidae</taxon>
        <taxon>Microgastrinae</taxon>
        <taxon>Cotesia</taxon>
    </lineage>
</organism>
<protein>
    <submittedName>
        <fullName evidence="4">Uncharacterized protein</fullName>
    </submittedName>
</protein>
<evidence type="ECO:0000313" key="4">
    <source>
        <dbReference type="EMBL" id="CAG5104033.1"/>
    </source>
</evidence>
<dbReference type="OrthoDB" id="8878063at2759"/>
<comment type="subcellular location">
    <subcellularLocation>
        <location evidence="1">Secreted</location>
    </subcellularLocation>
</comment>
<gene>
    <name evidence="4" type="ORF">HICCMSTLAB_LOCUS11800</name>
</gene>
<evidence type="ECO:0000256" key="3">
    <source>
        <dbReference type="ARBA" id="ARBA00022729"/>
    </source>
</evidence>
<dbReference type="GO" id="GO:0005576">
    <property type="term" value="C:extracellular region"/>
    <property type="evidence" value="ECO:0007669"/>
    <property type="project" value="UniProtKB-SubCell"/>
</dbReference>
<keyword evidence="2" id="KW-0964">Secreted</keyword>
<evidence type="ECO:0000256" key="1">
    <source>
        <dbReference type="ARBA" id="ARBA00004613"/>
    </source>
</evidence>
<proteinExistence type="predicted"/>
<dbReference type="AlphaFoldDB" id="A0A8J2HJT3"/>
<dbReference type="Proteomes" id="UP000786811">
    <property type="component" value="Unassembled WGS sequence"/>
</dbReference>
<name>A0A8J2HJT3_COTCN</name>
<dbReference type="EMBL" id="CAJNRD030001123">
    <property type="protein sequence ID" value="CAG5104033.1"/>
    <property type="molecule type" value="Genomic_DNA"/>
</dbReference>
<evidence type="ECO:0000313" key="5">
    <source>
        <dbReference type="Proteomes" id="UP000786811"/>
    </source>
</evidence>
<keyword evidence="3" id="KW-0732">Signal</keyword>
<evidence type="ECO:0000256" key="2">
    <source>
        <dbReference type="ARBA" id="ARBA00022525"/>
    </source>
</evidence>
<accession>A0A8J2HJT3</accession>
<dbReference type="Pfam" id="PF03128">
    <property type="entry name" value="CXCXC"/>
    <property type="match status" value="2"/>
</dbReference>
<comment type="caution">
    <text evidence="4">The sequence shown here is derived from an EMBL/GenBank/DDBJ whole genome shotgun (WGS) entry which is preliminary data.</text>
</comment>
<dbReference type="InterPro" id="IPR004153">
    <property type="entry name" value="CXCXC_repeat"/>
</dbReference>
<sequence length="134" mass="15154">MPLSSSLSSPNRMGIERASGSLAKPAACVPALQVVPLNPRVEDPAAIYFPPCTRQCNYKQDYIQDECRCVCSNTDDEAKCKRFSHIKIWDSDKCECGCREIEPCSEGLYFDKNTCRCLPIKTQKQRYLLYMGSK</sequence>
<keyword evidence="5" id="KW-1185">Reference proteome</keyword>